<name>A0ABP7AVI7_9ACTN</name>
<dbReference type="CDD" id="cd01097">
    <property type="entry name" value="Tetrahydromethanopterin_reductase"/>
    <property type="match status" value="1"/>
</dbReference>
<sequence length="297" mass="32401">MKHGVTILTDQPWAQSRPMWAATEEMGFDHAWTYDHLIWGGLPDSPWLGGIPTLTAAATLTSRIRLGTAVCAPNFRHPFALLREAQAVHDISGGRFVLGVGTGGDLDSRVLGQAPMTTRERVDRFQEFTGQLLRLRSEDHVSEQGRWFSTDDARTLPAVPDLPVIISANGPRSVRYAARAGDGWMTLGPAAGTLEEWYTGLAGQQKLLDEALAGAGREGADFPRYLMLDAPGSRPDVPFSLSSADFYEEITGRVGELGFTDVITHWPRPSGPYQGGVKVLEEVASRLMARTTRTELA</sequence>
<dbReference type="InterPro" id="IPR011251">
    <property type="entry name" value="Luciferase-like_dom"/>
</dbReference>
<dbReference type="EMBL" id="BAAAZO010000014">
    <property type="protein sequence ID" value="GAA3641063.1"/>
    <property type="molecule type" value="Genomic_DNA"/>
</dbReference>
<evidence type="ECO:0000313" key="3">
    <source>
        <dbReference type="EMBL" id="GAA3641063.1"/>
    </source>
</evidence>
<dbReference type="InterPro" id="IPR050564">
    <property type="entry name" value="F420-G6PD/mer"/>
</dbReference>
<dbReference type="Proteomes" id="UP001501074">
    <property type="component" value="Unassembled WGS sequence"/>
</dbReference>
<evidence type="ECO:0000259" key="2">
    <source>
        <dbReference type="Pfam" id="PF00296"/>
    </source>
</evidence>
<dbReference type="Gene3D" id="3.20.20.30">
    <property type="entry name" value="Luciferase-like domain"/>
    <property type="match status" value="1"/>
</dbReference>
<gene>
    <name evidence="3" type="ORF">GCM10022223_70380</name>
</gene>
<dbReference type="PANTHER" id="PTHR43244:SF1">
    <property type="entry name" value="5,10-METHYLENETETRAHYDROMETHANOPTERIN REDUCTASE"/>
    <property type="match status" value="1"/>
</dbReference>
<keyword evidence="1" id="KW-0560">Oxidoreductase</keyword>
<dbReference type="InterPro" id="IPR036661">
    <property type="entry name" value="Luciferase-like_sf"/>
</dbReference>
<dbReference type="PANTHER" id="PTHR43244">
    <property type="match status" value="1"/>
</dbReference>
<dbReference type="RefSeq" id="WP_231488187.1">
    <property type="nucleotide sequence ID" value="NZ_BAAAZO010000014.1"/>
</dbReference>
<keyword evidence="4" id="KW-1185">Reference proteome</keyword>
<reference evidence="4" key="1">
    <citation type="journal article" date="2019" name="Int. J. Syst. Evol. Microbiol.">
        <title>The Global Catalogue of Microorganisms (GCM) 10K type strain sequencing project: providing services to taxonomists for standard genome sequencing and annotation.</title>
        <authorList>
            <consortium name="The Broad Institute Genomics Platform"/>
            <consortium name="The Broad Institute Genome Sequencing Center for Infectious Disease"/>
            <person name="Wu L."/>
            <person name="Ma J."/>
        </authorList>
    </citation>
    <scope>NUCLEOTIDE SEQUENCE [LARGE SCALE GENOMIC DNA]</scope>
    <source>
        <strain evidence="4">JCM 16902</strain>
    </source>
</reference>
<accession>A0ABP7AVI7</accession>
<comment type="caution">
    <text evidence="3">The sequence shown here is derived from an EMBL/GenBank/DDBJ whole genome shotgun (WGS) entry which is preliminary data.</text>
</comment>
<proteinExistence type="predicted"/>
<dbReference type="SUPFAM" id="SSF51679">
    <property type="entry name" value="Bacterial luciferase-like"/>
    <property type="match status" value="1"/>
</dbReference>
<evidence type="ECO:0000313" key="4">
    <source>
        <dbReference type="Proteomes" id="UP001501074"/>
    </source>
</evidence>
<feature type="domain" description="Luciferase-like" evidence="2">
    <location>
        <begin position="3"/>
        <end position="198"/>
    </location>
</feature>
<organism evidence="3 4">
    <name type="scientific">Kineosporia mesophila</name>
    <dbReference type="NCBI Taxonomy" id="566012"/>
    <lineage>
        <taxon>Bacteria</taxon>
        <taxon>Bacillati</taxon>
        <taxon>Actinomycetota</taxon>
        <taxon>Actinomycetes</taxon>
        <taxon>Kineosporiales</taxon>
        <taxon>Kineosporiaceae</taxon>
        <taxon>Kineosporia</taxon>
    </lineage>
</organism>
<evidence type="ECO:0000256" key="1">
    <source>
        <dbReference type="ARBA" id="ARBA00023002"/>
    </source>
</evidence>
<dbReference type="Pfam" id="PF00296">
    <property type="entry name" value="Bac_luciferase"/>
    <property type="match status" value="1"/>
</dbReference>
<protein>
    <submittedName>
        <fullName evidence="3">LLM class flavin-dependent oxidoreductase</fullName>
    </submittedName>
</protein>